<dbReference type="PANTHER" id="PTHR45627:SF8">
    <property type="entry name" value="ADENYLATE CYCLASE TYPE 9"/>
    <property type="match status" value="1"/>
</dbReference>
<dbReference type="GO" id="GO:0046872">
    <property type="term" value="F:metal ion binding"/>
    <property type="evidence" value="ECO:0007669"/>
    <property type="project" value="UniProtKB-KW"/>
</dbReference>
<dbReference type="GO" id="GO:0006171">
    <property type="term" value="P:cAMP biosynthetic process"/>
    <property type="evidence" value="ECO:0007669"/>
    <property type="project" value="UniProtKB-ARBA"/>
</dbReference>
<dbReference type="EC" id="4.6.1.1" evidence="5"/>
<name>A0A7I8VKY4_9ANNE</name>
<dbReference type="GO" id="GO:0005524">
    <property type="term" value="F:ATP binding"/>
    <property type="evidence" value="ECO:0007669"/>
    <property type="project" value="UniProtKB-KW"/>
</dbReference>
<evidence type="ECO:0000256" key="18">
    <source>
        <dbReference type="ARBA" id="ARBA00070496"/>
    </source>
</evidence>
<evidence type="ECO:0000256" key="16">
    <source>
        <dbReference type="ARBA" id="ARBA00023211"/>
    </source>
</evidence>
<feature type="region of interest" description="Disordered" evidence="22">
    <location>
        <begin position="525"/>
        <end position="562"/>
    </location>
</feature>
<feature type="transmembrane region" description="Helical" evidence="23">
    <location>
        <begin position="821"/>
        <end position="839"/>
    </location>
</feature>
<dbReference type="Pfam" id="PF00211">
    <property type="entry name" value="Guanylate_cyc"/>
    <property type="match status" value="2"/>
</dbReference>
<feature type="domain" description="Guanylate cyclase" evidence="24">
    <location>
        <begin position="905"/>
        <end position="1046"/>
    </location>
</feature>
<keyword evidence="7 23" id="KW-0812">Transmembrane</keyword>
<evidence type="ECO:0000256" key="4">
    <source>
        <dbReference type="ARBA" id="ARBA00004651"/>
    </source>
</evidence>
<evidence type="ECO:0000259" key="24">
    <source>
        <dbReference type="PROSITE" id="PS50125"/>
    </source>
</evidence>
<reference evidence="25 26" key="1">
    <citation type="submission" date="2020-08" db="EMBL/GenBank/DDBJ databases">
        <authorList>
            <person name="Hejnol A."/>
        </authorList>
    </citation>
    <scope>NUCLEOTIDE SEQUENCE [LARGE SCALE GENOMIC DNA]</scope>
</reference>
<gene>
    <name evidence="25" type="ORF">DGYR_LOCUS4761</name>
</gene>
<dbReference type="EMBL" id="CAJFCJ010000006">
    <property type="protein sequence ID" value="CAD5116106.1"/>
    <property type="molecule type" value="Genomic_DNA"/>
</dbReference>
<dbReference type="Gene3D" id="3.30.70.1230">
    <property type="entry name" value="Nucleotide cyclase"/>
    <property type="match status" value="2"/>
</dbReference>
<feature type="transmembrane region" description="Helical" evidence="23">
    <location>
        <begin position="765"/>
        <end position="782"/>
    </location>
</feature>
<evidence type="ECO:0000256" key="12">
    <source>
        <dbReference type="ARBA" id="ARBA00022842"/>
    </source>
</evidence>
<dbReference type="AlphaFoldDB" id="A0A7I8VKY4"/>
<proteinExistence type="predicted"/>
<dbReference type="FunFam" id="3.30.70.1230:FF:000014">
    <property type="entry name" value="adenylate cyclase type 9"/>
    <property type="match status" value="1"/>
</dbReference>
<evidence type="ECO:0000256" key="21">
    <source>
        <dbReference type="ARBA" id="ARBA00081427"/>
    </source>
</evidence>
<dbReference type="PANTHER" id="PTHR45627">
    <property type="entry name" value="ADENYLATE CYCLASE TYPE 1"/>
    <property type="match status" value="1"/>
</dbReference>
<keyword evidence="15" id="KW-0325">Glycoprotein</keyword>
<evidence type="ECO:0000256" key="14">
    <source>
        <dbReference type="ARBA" id="ARBA00023136"/>
    </source>
</evidence>
<evidence type="ECO:0000256" key="9">
    <source>
        <dbReference type="ARBA" id="ARBA00022737"/>
    </source>
</evidence>
<feature type="compositionally biased region" description="Basic and acidic residues" evidence="22">
    <location>
        <begin position="540"/>
        <end position="558"/>
    </location>
</feature>
<comment type="cofactor">
    <cofactor evidence="3">
        <name>Mg(2+)</name>
        <dbReference type="ChEBI" id="CHEBI:18420"/>
    </cofactor>
</comment>
<evidence type="ECO:0000256" key="3">
    <source>
        <dbReference type="ARBA" id="ARBA00001946"/>
    </source>
</evidence>
<comment type="subcellular location">
    <subcellularLocation>
        <location evidence="4">Cell membrane</location>
        <topology evidence="4">Multi-pass membrane protein</topology>
    </subcellularLocation>
</comment>
<dbReference type="InterPro" id="IPR001054">
    <property type="entry name" value="A/G_cyclase"/>
</dbReference>
<evidence type="ECO:0000256" key="11">
    <source>
        <dbReference type="ARBA" id="ARBA00022840"/>
    </source>
</evidence>
<dbReference type="SMART" id="SM00044">
    <property type="entry name" value="CYCc"/>
    <property type="match status" value="2"/>
</dbReference>
<evidence type="ECO:0000256" key="20">
    <source>
        <dbReference type="ARBA" id="ARBA00081232"/>
    </source>
</evidence>
<dbReference type="FunFam" id="3.30.70.1230:FF:000008">
    <property type="entry name" value="Adenylate cyclase type 9"/>
    <property type="match status" value="1"/>
</dbReference>
<dbReference type="Proteomes" id="UP000549394">
    <property type="component" value="Unassembled WGS sequence"/>
</dbReference>
<keyword evidence="17" id="KW-0456">Lyase</keyword>
<sequence>MTTLTYKKNQYKIEHRSRNMTEAEYRNDVAAVEIHATPASKNRKEELCSLFPGSSPGVFSCFNPQFQSEKFECKYNEWSFVLQRRQFRLALLYLALTQLAWILYFVLLRLDFWVSYALVSVLLLMLSIIVFCITFLSLYHRFAKVLSVSIMMIHAVAICLTNIVYKDDGMGNISEVGLFASCLELIVLFYACTPMPLFFCFSGGVIFSFAFELLSSSLTPSRTLNVIFSRALLHVAIHVLAVHICLQANVRKRSTFRLMANQTRDQIVIRMEREKKKNMIESLMPTSVAEKVIKESPTVQPGSTGNQVNFRNFYMDKMDHVSILFADIVGFTKMSSNKTANKLVVLLDDLFGRFDRLCVEKGCEKISTLGDCYYCVAGCPTPRRDHAQCCVEMGLAMVEAIKQFDEDHNEEVNMRVGVHTGTVLCGLVGTLRFKYDVWSNDVTLANTMESSGQPGRVHISGETYAFCEDLYNFQKGEPVEDIRKHKVLKEYYNAKTGQYQIGHVRDEEKVETYFIESRKLAAEPQDVKPPTNNTVIDVDNDTKTTNDVKQKDQERPLMEDDQTDIEQSTILVSGARQSANDEQLVVALRNIRADDCFVLEDINIVTLMFDNKDLEKEFHSRALTNQFNTKSCASARAGYTSDVIVSLLFVLSISVASFLVFPWTTPFLFVAIFAIILLGTISVVSCARCRQADQGMISKIFYAAAPSNLLGALVISLPCAIAYSFASCSMLNSREGNDGYLLIAIATSLFHFVNFANATFILKNILAVLAACFQIIFIAIRFCDKDSASLLTSYETSSEPLVVNVTESPTQKSLFWIESTLMYEIIINIILLIILIVSLNRSLEYENRVLFHRHTTTKRLKEDMEKEQTQVQLFLDNVIPKYIASDLEDAARRGNVYSKNHQAIGVIFAKITNFEDLYDEGFAGGMEYLRVLNELMGDFEALLAREEFKQVEKIKTIGPCLMAAAGLDSEERQRHVNNPKRHMYSLMDYSLSVLEVMQHFNEGMLNFDFEMSIGFNVGEVTAGVIGKQKMQYDIWGDTVNVASRMYSTGVPGKIQVTEQCMDIMKDMYDFKYRGQTFVKGKGDLNTYLLVQKKST</sequence>
<feature type="transmembrane region" description="Helical" evidence="23">
    <location>
        <begin position="643"/>
        <end position="661"/>
    </location>
</feature>
<feature type="transmembrane region" description="Helical" evidence="23">
    <location>
        <begin position="700"/>
        <end position="725"/>
    </location>
</feature>
<keyword evidence="16" id="KW-0464">Manganese</keyword>
<evidence type="ECO:0000256" key="8">
    <source>
        <dbReference type="ARBA" id="ARBA00022723"/>
    </source>
</evidence>
<keyword evidence="8" id="KW-0479">Metal-binding</keyword>
<keyword evidence="10" id="KW-0547">Nucleotide-binding</keyword>
<organism evidence="25 26">
    <name type="scientific">Dimorphilus gyrociliatus</name>
    <dbReference type="NCBI Taxonomy" id="2664684"/>
    <lineage>
        <taxon>Eukaryota</taxon>
        <taxon>Metazoa</taxon>
        <taxon>Spiralia</taxon>
        <taxon>Lophotrochozoa</taxon>
        <taxon>Annelida</taxon>
        <taxon>Polychaeta</taxon>
        <taxon>Polychaeta incertae sedis</taxon>
        <taxon>Dinophilidae</taxon>
        <taxon>Dimorphilus</taxon>
    </lineage>
</organism>
<dbReference type="GO" id="GO:0007189">
    <property type="term" value="P:adenylate cyclase-activating G protein-coupled receptor signaling pathway"/>
    <property type="evidence" value="ECO:0007669"/>
    <property type="project" value="TreeGrafter"/>
</dbReference>
<dbReference type="GO" id="GO:0035556">
    <property type="term" value="P:intracellular signal transduction"/>
    <property type="evidence" value="ECO:0007669"/>
    <property type="project" value="InterPro"/>
</dbReference>
<evidence type="ECO:0000256" key="23">
    <source>
        <dbReference type="SAM" id="Phobius"/>
    </source>
</evidence>
<evidence type="ECO:0000256" key="13">
    <source>
        <dbReference type="ARBA" id="ARBA00022989"/>
    </source>
</evidence>
<dbReference type="PROSITE" id="PS50125">
    <property type="entry name" value="GUANYLATE_CYCLASE_2"/>
    <property type="match status" value="2"/>
</dbReference>
<keyword evidence="14 23" id="KW-0472">Membrane</keyword>
<evidence type="ECO:0000256" key="1">
    <source>
        <dbReference type="ARBA" id="ARBA00001593"/>
    </source>
</evidence>
<keyword evidence="13 23" id="KW-1133">Transmembrane helix</keyword>
<keyword evidence="6" id="KW-1003">Cell membrane</keyword>
<keyword evidence="12" id="KW-0460">Magnesium</keyword>
<dbReference type="GO" id="GO:0004016">
    <property type="term" value="F:adenylate cyclase activity"/>
    <property type="evidence" value="ECO:0007669"/>
    <property type="project" value="UniProtKB-EC"/>
</dbReference>
<evidence type="ECO:0000256" key="2">
    <source>
        <dbReference type="ARBA" id="ARBA00001936"/>
    </source>
</evidence>
<comment type="caution">
    <text evidence="25">The sequence shown here is derived from an EMBL/GenBank/DDBJ whole genome shotgun (WGS) entry which is preliminary data.</text>
</comment>
<evidence type="ECO:0000313" key="25">
    <source>
        <dbReference type="EMBL" id="CAD5116106.1"/>
    </source>
</evidence>
<evidence type="ECO:0000256" key="19">
    <source>
        <dbReference type="ARBA" id="ARBA00081225"/>
    </source>
</evidence>
<feature type="transmembrane region" description="Helical" evidence="23">
    <location>
        <begin position="667"/>
        <end position="688"/>
    </location>
</feature>
<comment type="catalytic activity">
    <reaction evidence="1">
        <text>ATP = 3',5'-cyclic AMP + diphosphate</text>
        <dbReference type="Rhea" id="RHEA:15389"/>
        <dbReference type="ChEBI" id="CHEBI:30616"/>
        <dbReference type="ChEBI" id="CHEBI:33019"/>
        <dbReference type="ChEBI" id="CHEBI:58165"/>
        <dbReference type="EC" id="4.6.1.1"/>
    </reaction>
</comment>
<feature type="domain" description="Guanylate cyclase" evidence="24">
    <location>
        <begin position="322"/>
        <end position="449"/>
    </location>
</feature>
<protein>
    <recommendedName>
        <fullName evidence="18">Adenylate cyclase type 9</fullName>
        <ecNumber evidence="5">4.6.1.1</ecNumber>
    </recommendedName>
    <alternativeName>
        <fullName evidence="21">ATP pyrophosphate-lyase 9</fullName>
    </alternativeName>
    <alternativeName>
        <fullName evidence="19">Adenylate cyclase type IX</fullName>
    </alternativeName>
    <alternativeName>
        <fullName evidence="20">Adenylyl cyclase 9</fullName>
    </alternativeName>
</protein>
<feature type="transmembrane region" description="Helical" evidence="23">
    <location>
        <begin position="89"/>
        <end position="107"/>
    </location>
</feature>
<keyword evidence="26" id="KW-1185">Reference proteome</keyword>
<accession>A0A7I8VKY4</accession>
<evidence type="ECO:0000256" key="10">
    <source>
        <dbReference type="ARBA" id="ARBA00022741"/>
    </source>
</evidence>
<evidence type="ECO:0000256" key="7">
    <source>
        <dbReference type="ARBA" id="ARBA00022692"/>
    </source>
</evidence>
<comment type="cofactor">
    <cofactor evidence="2">
        <name>Mn(2+)</name>
        <dbReference type="ChEBI" id="CHEBI:29035"/>
    </cofactor>
</comment>
<feature type="transmembrane region" description="Helical" evidence="23">
    <location>
        <begin position="145"/>
        <end position="165"/>
    </location>
</feature>
<evidence type="ECO:0000256" key="6">
    <source>
        <dbReference type="ARBA" id="ARBA00022475"/>
    </source>
</evidence>
<keyword evidence="11" id="KW-0067">ATP-binding</keyword>
<evidence type="ECO:0000256" key="17">
    <source>
        <dbReference type="ARBA" id="ARBA00023239"/>
    </source>
</evidence>
<dbReference type="GO" id="GO:0005886">
    <property type="term" value="C:plasma membrane"/>
    <property type="evidence" value="ECO:0007669"/>
    <property type="project" value="UniProtKB-SubCell"/>
</dbReference>
<evidence type="ECO:0000256" key="5">
    <source>
        <dbReference type="ARBA" id="ARBA00012201"/>
    </source>
</evidence>
<dbReference type="InterPro" id="IPR029787">
    <property type="entry name" value="Nucleotide_cyclase"/>
</dbReference>
<feature type="transmembrane region" description="Helical" evidence="23">
    <location>
        <begin position="740"/>
        <end position="758"/>
    </location>
</feature>
<dbReference type="OrthoDB" id="10035433at2759"/>
<evidence type="ECO:0000313" key="26">
    <source>
        <dbReference type="Proteomes" id="UP000549394"/>
    </source>
</evidence>
<keyword evidence="9" id="KW-0677">Repeat</keyword>
<evidence type="ECO:0000256" key="15">
    <source>
        <dbReference type="ARBA" id="ARBA00023180"/>
    </source>
</evidence>
<dbReference type="SUPFAM" id="SSF55073">
    <property type="entry name" value="Nucleotide cyclase"/>
    <property type="match status" value="2"/>
</dbReference>
<feature type="transmembrane region" description="Helical" evidence="23">
    <location>
        <begin position="113"/>
        <end position="138"/>
    </location>
</feature>
<evidence type="ECO:0000256" key="22">
    <source>
        <dbReference type="SAM" id="MobiDB-lite"/>
    </source>
</evidence>
<dbReference type="CDD" id="cd07302">
    <property type="entry name" value="CHD"/>
    <property type="match status" value="2"/>
</dbReference>